<dbReference type="Proteomes" id="UP000014977">
    <property type="component" value="Unassembled WGS sequence"/>
</dbReference>
<dbReference type="STRING" id="897.B2D07_06845"/>
<evidence type="ECO:0000313" key="3">
    <source>
        <dbReference type="EMBL" id="EPR41269.1"/>
    </source>
</evidence>
<keyword evidence="1" id="KW-0812">Transmembrane</keyword>
<dbReference type="InterPro" id="IPR050553">
    <property type="entry name" value="Thioredoxin_ResA/DsbE_sf"/>
</dbReference>
<dbReference type="PROSITE" id="PS51352">
    <property type="entry name" value="THIOREDOXIN_2"/>
    <property type="match status" value="1"/>
</dbReference>
<keyword evidence="1" id="KW-0472">Membrane</keyword>
<comment type="caution">
    <text evidence="3">The sequence shown here is derived from an EMBL/GenBank/DDBJ whole genome shotgun (WGS) entry which is preliminary data.</text>
</comment>
<sequence>MPRKNDSAAEKPFAVSTLTITAITLACLVIGAYALYKIVVGKDGSESVPLPAPPLPSASKTTDLDTFDYNGAVTDLDGTEKALSTLKGKVVFLNFWASWCPPCIAELPDIQRLHRMTADSDGIVLLLVTTEDAESVRTFMARRDYDFPVYIARNPLLDAFRVKAYPATFVLDRKGGIRFKHMGAAKWDTPAFLDYLRDLAGNPS</sequence>
<organism evidence="3 4">
    <name type="scientific">Desulfococcus multivorans DSM 2059</name>
    <dbReference type="NCBI Taxonomy" id="1121405"/>
    <lineage>
        <taxon>Bacteria</taxon>
        <taxon>Pseudomonadati</taxon>
        <taxon>Thermodesulfobacteriota</taxon>
        <taxon>Desulfobacteria</taxon>
        <taxon>Desulfobacterales</taxon>
        <taxon>Desulfococcaceae</taxon>
        <taxon>Desulfococcus</taxon>
    </lineage>
</organism>
<name>S7V413_DESML</name>
<dbReference type="Pfam" id="PF00578">
    <property type="entry name" value="AhpC-TSA"/>
    <property type="match status" value="1"/>
</dbReference>
<dbReference type="PROSITE" id="PS51257">
    <property type="entry name" value="PROKAR_LIPOPROTEIN"/>
    <property type="match status" value="1"/>
</dbReference>
<keyword evidence="1" id="KW-1133">Transmembrane helix</keyword>
<dbReference type="SUPFAM" id="SSF52833">
    <property type="entry name" value="Thioredoxin-like"/>
    <property type="match status" value="1"/>
</dbReference>
<dbReference type="AlphaFoldDB" id="S7V413"/>
<dbReference type="Gene3D" id="3.40.30.10">
    <property type="entry name" value="Glutaredoxin"/>
    <property type="match status" value="1"/>
</dbReference>
<keyword evidence="4" id="KW-1185">Reference proteome</keyword>
<dbReference type="OrthoDB" id="9813820at2"/>
<gene>
    <name evidence="3" type="ORF">dsmv_2050</name>
</gene>
<dbReference type="InterPro" id="IPR013766">
    <property type="entry name" value="Thioredoxin_domain"/>
</dbReference>
<reference evidence="3 4" key="1">
    <citation type="journal article" date="2013" name="Genome Announc.">
        <title>Draft genome sequences for three mercury-methylating, sulfate-reducing bacteria.</title>
        <authorList>
            <person name="Brown S.D."/>
            <person name="Hurt R.A.Jr."/>
            <person name="Gilmour C.C."/>
            <person name="Elias D.A."/>
        </authorList>
    </citation>
    <scope>NUCLEOTIDE SEQUENCE [LARGE SCALE GENOMIC DNA]</scope>
    <source>
        <strain evidence="3 4">DSM 2059</strain>
    </source>
</reference>
<dbReference type="RefSeq" id="WP_020876481.1">
    <property type="nucleotide sequence ID" value="NZ_ATHJ01000076.1"/>
</dbReference>
<proteinExistence type="predicted"/>
<dbReference type="PANTHER" id="PTHR42852:SF13">
    <property type="entry name" value="PROTEIN DIPZ"/>
    <property type="match status" value="1"/>
</dbReference>
<dbReference type="CDD" id="cd02966">
    <property type="entry name" value="TlpA_like_family"/>
    <property type="match status" value="1"/>
</dbReference>
<accession>S7V413</accession>
<evidence type="ECO:0000313" key="4">
    <source>
        <dbReference type="Proteomes" id="UP000014977"/>
    </source>
</evidence>
<dbReference type="eggNOG" id="COG0526">
    <property type="taxonomic scope" value="Bacteria"/>
</dbReference>
<dbReference type="GO" id="GO:0016209">
    <property type="term" value="F:antioxidant activity"/>
    <property type="evidence" value="ECO:0007669"/>
    <property type="project" value="InterPro"/>
</dbReference>
<evidence type="ECO:0000259" key="2">
    <source>
        <dbReference type="PROSITE" id="PS51352"/>
    </source>
</evidence>
<feature type="domain" description="Thioredoxin" evidence="2">
    <location>
        <begin position="49"/>
        <end position="201"/>
    </location>
</feature>
<dbReference type="EMBL" id="ATHJ01000076">
    <property type="protein sequence ID" value="EPR41269.1"/>
    <property type="molecule type" value="Genomic_DNA"/>
</dbReference>
<protein>
    <submittedName>
        <fullName evidence="3">Putative alkyl hydroperoxide reductase/ Thiol specific antioxidant/ Mal allergen</fullName>
    </submittedName>
</protein>
<dbReference type="InterPro" id="IPR036249">
    <property type="entry name" value="Thioredoxin-like_sf"/>
</dbReference>
<dbReference type="PANTHER" id="PTHR42852">
    <property type="entry name" value="THIOL:DISULFIDE INTERCHANGE PROTEIN DSBE"/>
    <property type="match status" value="1"/>
</dbReference>
<dbReference type="GO" id="GO:0016491">
    <property type="term" value="F:oxidoreductase activity"/>
    <property type="evidence" value="ECO:0007669"/>
    <property type="project" value="InterPro"/>
</dbReference>
<dbReference type="InterPro" id="IPR000866">
    <property type="entry name" value="AhpC/TSA"/>
</dbReference>
<evidence type="ECO:0000256" key="1">
    <source>
        <dbReference type="SAM" id="Phobius"/>
    </source>
</evidence>
<feature type="transmembrane region" description="Helical" evidence="1">
    <location>
        <begin position="12"/>
        <end position="36"/>
    </location>
</feature>